<gene>
    <name evidence="2" type="ORF">COCNU_07G007630</name>
</gene>
<keyword evidence="1" id="KW-0472">Membrane</keyword>
<dbReference type="InterPro" id="IPR039859">
    <property type="entry name" value="PFA4/ZDH16/20/ERF2-like"/>
</dbReference>
<feature type="transmembrane region" description="Helical" evidence="1">
    <location>
        <begin position="256"/>
        <end position="279"/>
    </location>
</feature>
<organism evidence="2 3">
    <name type="scientific">Cocos nucifera</name>
    <name type="common">Coconut palm</name>
    <dbReference type="NCBI Taxonomy" id="13894"/>
    <lineage>
        <taxon>Eukaryota</taxon>
        <taxon>Viridiplantae</taxon>
        <taxon>Streptophyta</taxon>
        <taxon>Embryophyta</taxon>
        <taxon>Tracheophyta</taxon>
        <taxon>Spermatophyta</taxon>
        <taxon>Magnoliopsida</taxon>
        <taxon>Liliopsida</taxon>
        <taxon>Arecaceae</taxon>
        <taxon>Arecoideae</taxon>
        <taxon>Cocoseae</taxon>
        <taxon>Attaleinae</taxon>
        <taxon>Cocos</taxon>
    </lineage>
</organism>
<feature type="transmembrane region" description="Helical" evidence="1">
    <location>
        <begin position="20"/>
        <end position="45"/>
    </location>
</feature>
<evidence type="ECO:0000256" key="1">
    <source>
        <dbReference type="SAM" id="Phobius"/>
    </source>
</evidence>
<feature type="transmembrane region" description="Helical" evidence="1">
    <location>
        <begin position="57"/>
        <end position="83"/>
    </location>
</feature>
<proteinExistence type="predicted"/>
<keyword evidence="1" id="KW-0812">Transmembrane</keyword>
<protein>
    <submittedName>
        <fullName evidence="2">S-acyltransferase</fullName>
    </submittedName>
</protein>
<dbReference type="AlphaFoldDB" id="A0A8K0N4Z2"/>
<dbReference type="PANTHER" id="PTHR12246">
    <property type="entry name" value="PALMITOYLTRANSFERASE ZDHHC16"/>
    <property type="match status" value="1"/>
</dbReference>
<dbReference type="EMBL" id="CM017878">
    <property type="protein sequence ID" value="KAG1354651.1"/>
    <property type="molecule type" value="Genomic_DNA"/>
</dbReference>
<name>A0A8K0N4Z2_COCNU</name>
<dbReference type="OrthoDB" id="331948at2759"/>
<keyword evidence="1" id="KW-1133">Transmembrane helix</keyword>
<accession>A0A8K0N4Z2</accession>
<sequence>MGMECCRGANPFRLCSGLKVIGYFMILLVASIIAVSYCAVIVISWGPRLFRGGLVSVLAFAIVLVFHLLLALLIWSYFMVVFVDPGSVPLNWRPTIEEENLEIGSSMTLSDYVAPATSASAWSSSEGSDKMKKKKRNSAKCAAGLMGVGIRIGMEGEEGETTRKLEKNGGFCSWWQKEESRMQEEQEMNEGKKTKKEMKEEEKRRGWSFVGSSVRLLKIPGHFGTLVKCLDALALLPRFIKFFGDARNHNSSPGKLAVTFLAFVLNLAFALSLVCFVVMHASLVLSNTTTIEVYEKKKAAAWKYDVGKRRNFEQVFGTKKLLWFLPLYSQEDLEKMPALQGLDFPTRSDVET</sequence>
<dbReference type="Proteomes" id="UP000797356">
    <property type="component" value="Chromosome 7"/>
</dbReference>
<reference evidence="2" key="2">
    <citation type="submission" date="2019-07" db="EMBL/GenBank/DDBJ databases">
        <authorList>
            <person name="Yang Y."/>
            <person name="Bocs S."/>
            <person name="Baudouin L."/>
        </authorList>
    </citation>
    <scope>NUCLEOTIDE SEQUENCE</scope>
    <source>
        <tissue evidence="2">Spear leaf of Hainan Tall coconut</tissue>
    </source>
</reference>
<evidence type="ECO:0000313" key="3">
    <source>
        <dbReference type="Proteomes" id="UP000797356"/>
    </source>
</evidence>
<comment type="caution">
    <text evidence="2">The sequence shown here is derived from an EMBL/GenBank/DDBJ whole genome shotgun (WGS) entry which is preliminary data.</text>
</comment>
<evidence type="ECO:0000313" key="2">
    <source>
        <dbReference type="EMBL" id="KAG1354651.1"/>
    </source>
</evidence>
<keyword evidence="3" id="KW-1185">Reference proteome</keyword>
<dbReference type="GO" id="GO:0016409">
    <property type="term" value="F:palmitoyltransferase activity"/>
    <property type="evidence" value="ECO:0007669"/>
    <property type="project" value="InterPro"/>
</dbReference>
<reference evidence="2" key="1">
    <citation type="journal article" date="2017" name="Gigascience">
        <title>The genome draft of coconut (Cocos nucifera).</title>
        <authorList>
            <person name="Xiao Y."/>
            <person name="Xu P."/>
            <person name="Fan H."/>
            <person name="Baudouin L."/>
            <person name="Xia W."/>
            <person name="Bocs S."/>
            <person name="Xu J."/>
            <person name="Li Q."/>
            <person name="Guo A."/>
            <person name="Zhou L."/>
            <person name="Li J."/>
            <person name="Wu Y."/>
            <person name="Ma Z."/>
            <person name="Armero A."/>
            <person name="Issali A.E."/>
            <person name="Liu N."/>
            <person name="Peng M."/>
            <person name="Yang Y."/>
        </authorList>
    </citation>
    <scope>NUCLEOTIDE SEQUENCE</scope>
    <source>
        <tissue evidence="2">Spear leaf of Hainan Tall coconut</tissue>
    </source>
</reference>